<accession>A0A914R022</accession>
<organism evidence="1 2">
    <name type="scientific">Panagrolaimus davidi</name>
    <dbReference type="NCBI Taxonomy" id="227884"/>
    <lineage>
        <taxon>Eukaryota</taxon>
        <taxon>Metazoa</taxon>
        <taxon>Ecdysozoa</taxon>
        <taxon>Nematoda</taxon>
        <taxon>Chromadorea</taxon>
        <taxon>Rhabditida</taxon>
        <taxon>Tylenchina</taxon>
        <taxon>Panagrolaimomorpha</taxon>
        <taxon>Panagrolaimoidea</taxon>
        <taxon>Panagrolaimidae</taxon>
        <taxon>Panagrolaimus</taxon>
    </lineage>
</organism>
<keyword evidence="1" id="KW-1185">Reference proteome</keyword>
<proteinExistence type="predicted"/>
<evidence type="ECO:0000313" key="1">
    <source>
        <dbReference type="Proteomes" id="UP000887578"/>
    </source>
</evidence>
<dbReference type="Gene3D" id="3.10.450.10">
    <property type="match status" value="1"/>
</dbReference>
<dbReference type="SUPFAM" id="SSF54403">
    <property type="entry name" value="Cystatin/monellin"/>
    <property type="match status" value="1"/>
</dbReference>
<name>A0A914R022_9BILA</name>
<dbReference type="AlphaFoldDB" id="A0A914R022"/>
<sequence length="233" mass="25885">MCPDKHKFKFFYSKGFAIFCLSQNGCAKGLVYDAGLCYPECQGNYNGVGPICWDTCPNGKFGYEALCLNSADECIKDMLSNGQEVGLAVAEIASDPEDALLALGKIIVKLAPELANPICSGVDPDHNHLKGPINAHDYIMDILKKYNSESNDPYYSVPTKILVSGVENVGKEYLYRFNVTFAKVPCLKTEFNYDHFDNCYASISHDISPTDLPTKVFNVEIKINGEIYEIKFE</sequence>
<dbReference type="WBParaSite" id="PDA_v2.g955.t1">
    <property type="protein sequence ID" value="PDA_v2.g955.t1"/>
    <property type="gene ID" value="PDA_v2.g955"/>
</dbReference>
<dbReference type="InterPro" id="IPR046350">
    <property type="entry name" value="Cystatin_sf"/>
</dbReference>
<protein>
    <submittedName>
        <fullName evidence="2">Uncharacterized protein</fullName>
    </submittedName>
</protein>
<dbReference type="Proteomes" id="UP000887578">
    <property type="component" value="Unplaced"/>
</dbReference>
<reference evidence="2" key="1">
    <citation type="submission" date="2022-11" db="UniProtKB">
        <authorList>
            <consortium name="WormBaseParasite"/>
        </authorList>
    </citation>
    <scope>IDENTIFICATION</scope>
</reference>
<evidence type="ECO:0000313" key="2">
    <source>
        <dbReference type="WBParaSite" id="PDA_v2.g955.t1"/>
    </source>
</evidence>